<keyword evidence="3" id="KW-1185">Reference proteome</keyword>
<feature type="compositionally biased region" description="Basic and acidic residues" evidence="1">
    <location>
        <begin position="102"/>
        <end position="111"/>
    </location>
</feature>
<dbReference type="EMBL" id="VBQZ03000002">
    <property type="protein sequence ID" value="MXQ79784.1"/>
    <property type="molecule type" value="Genomic_DNA"/>
</dbReference>
<accession>A0A6B0QVY3</accession>
<dbReference type="AlphaFoldDB" id="A0A6B0QVY3"/>
<feature type="region of interest" description="Disordered" evidence="1">
    <location>
        <begin position="88"/>
        <end position="111"/>
    </location>
</feature>
<comment type="caution">
    <text evidence="2">The sequence shown here is derived from an EMBL/GenBank/DDBJ whole genome shotgun (WGS) entry which is preliminary data.</text>
</comment>
<sequence>MDYKSNTAAVGNNSAILSREPECIPRDQYIIIHTNNEKCKSFQHKQNSPQGSDFFTFPTEGISLPISEKHDLLTAPREDAAAGDQVRANLGSAQRIQPGFGREPHERASHD</sequence>
<name>A0A6B0QVY3_9CETA</name>
<evidence type="ECO:0000313" key="2">
    <source>
        <dbReference type="EMBL" id="MXQ79784.1"/>
    </source>
</evidence>
<dbReference type="Proteomes" id="UP000322234">
    <property type="component" value="Unassembled WGS sequence"/>
</dbReference>
<organism evidence="2 3">
    <name type="scientific">Bos mutus</name>
    <name type="common">wild yak</name>
    <dbReference type="NCBI Taxonomy" id="72004"/>
    <lineage>
        <taxon>Eukaryota</taxon>
        <taxon>Metazoa</taxon>
        <taxon>Chordata</taxon>
        <taxon>Craniata</taxon>
        <taxon>Vertebrata</taxon>
        <taxon>Euteleostomi</taxon>
        <taxon>Mammalia</taxon>
        <taxon>Eutheria</taxon>
        <taxon>Laurasiatheria</taxon>
        <taxon>Artiodactyla</taxon>
        <taxon>Ruminantia</taxon>
        <taxon>Pecora</taxon>
        <taxon>Bovidae</taxon>
        <taxon>Bovinae</taxon>
        <taxon>Bos</taxon>
    </lineage>
</organism>
<evidence type="ECO:0000256" key="1">
    <source>
        <dbReference type="SAM" id="MobiDB-lite"/>
    </source>
</evidence>
<gene>
    <name evidence="2" type="ORF">E5288_WYG006879</name>
</gene>
<reference evidence="2" key="1">
    <citation type="submission" date="2019-10" db="EMBL/GenBank/DDBJ databases">
        <title>The sequence and de novo assembly of the wild yak genome.</title>
        <authorList>
            <person name="Liu Y."/>
        </authorList>
    </citation>
    <scope>NUCLEOTIDE SEQUENCE [LARGE SCALE GENOMIC DNA]</scope>
    <source>
        <strain evidence="2">WY2019</strain>
    </source>
</reference>
<protein>
    <submittedName>
        <fullName evidence="2">Uncharacterized protein</fullName>
    </submittedName>
</protein>
<evidence type="ECO:0000313" key="3">
    <source>
        <dbReference type="Proteomes" id="UP000322234"/>
    </source>
</evidence>
<proteinExistence type="predicted"/>